<dbReference type="Proteomes" id="UP000045285">
    <property type="component" value="Unassembled WGS sequence"/>
</dbReference>
<organism evidence="3 4">
    <name type="scientific">Mesorhizobium plurifarium</name>
    <dbReference type="NCBI Taxonomy" id="69974"/>
    <lineage>
        <taxon>Bacteria</taxon>
        <taxon>Pseudomonadati</taxon>
        <taxon>Pseudomonadota</taxon>
        <taxon>Alphaproteobacteria</taxon>
        <taxon>Hyphomicrobiales</taxon>
        <taxon>Phyllobacteriaceae</taxon>
        <taxon>Mesorhizobium</taxon>
    </lineage>
</organism>
<evidence type="ECO:0000256" key="1">
    <source>
        <dbReference type="SAM" id="SignalP"/>
    </source>
</evidence>
<feature type="signal peptide" evidence="1">
    <location>
        <begin position="1"/>
        <end position="26"/>
    </location>
</feature>
<feature type="domain" description="PepSY" evidence="2">
    <location>
        <begin position="49"/>
        <end position="103"/>
    </location>
</feature>
<reference evidence="4" key="1">
    <citation type="submission" date="2014-08" db="EMBL/GenBank/DDBJ databases">
        <authorList>
            <person name="Moulin L."/>
        </authorList>
    </citation>
    <scope>NUCLEOTIDE SEQUENCE [LARGE SCALE GENOMIC DNA]</scope>
</reference>
<evidence type="ECO:0000313" key="4">
    <source>
        <dbReference type="Proteomes" id="UP000045285"/>
    </source>
</evidence>
<evidence type="ECO:0000259" key="2">
    <source>
        <dbReference type="Pfam" id="PF03413"/>
    </source>
</evidence>
<name>A0A090F2S3_MESPL</name>
<dbReference type="Pfam" id="PF03413">
    <property type="entry name" value="PepSY"/>
    <property type="match status" value="1"/>
</dbReference>
<evidence type="ECO:0000313" key="3">
    <source>
        <dbReference type="EMBL" id="CDX13587.1"/>
    </source>
</evidence>
<feature type="chain" id="PRO_5001855157" description="PepSY domain-containing protein" evidence="1">
    <location>
        <begin position="27"/>
        <end position="108"/>
    </location>
</feature>
<dbReference type="InterPro" id="IPR025711">
    <property type="entry name" value="PepSY"/>
</dbReference>
<gene>
    <name evidence="3" type="ORF">MPL3356_140269</name>
</gene>
<proteinExistence type="predicted"/>
<dbReference type="AlphaFoldDB" id="A0A090F2S3"/>
<sequence>MKIGWIPLAALGMAALVLVTPLAARAQDDDDDHDRARDLYERGEIEGLADILAIVRARAPGEIVAVDLIRVGSKWIYRFQVVAADGRRRIVDVDAGAGGVLGDEGGHK</sequence>
<keyword evidence="1" id="KW-0732">Signal</keyword>
<dbReference type="EMBL" id="CCMZ01000006">
    <property type="protein sequence ID" value="CDX13587.1"/>
    <property type="molecule type" value="Genomic_DNA"/>
</dbReference>
<keyword evidence="4" id="KW-1185">Reference proteome</keyword>
<protein>
    <recommendedName>
        <fullName evidence="2">PepSY domain-containing protein</fullName>
    </recommendedName>
</protein>
<accession>A0A090F2S3</accession>